<gene>
    <name evidence="1" type="ORF">Clacol_000137</name>
</gene>
<accession>A0AAV5A231</accession>
<evidence type="ECO:0008006" key="3">
    <source>
        <dbReference type="Google" id="ProtNLM"/>
    </source>
</evidence>
<evidence type="ECO:0000313" key="2">
    <source>
        <dbReference type="Proteomes" id="UP001050691"/>
    </source>
</evidence>
<keyword evidence="2" id="KW-1185">Reference proteome</keyword>
<comment type="caution">
    <text evidence="1">The sequence shown here is derived from an EMBL/GenBank/DDBJ whole genome shotgun (WGS) entry which is preliminary data.</text>
</comment>
<dbReference type="AlphaFoldDB" id="A0AAV5A231"/>
<name>A0AAV5A231_9AGAM</name>
<evidence type="ECO:0000313" key="1">
    <source>
        <dbReference type="EMBL" id="GJJ05950.1"/>
    </source>
</evidence>
<proteinExistence type="predicted"/>
<organism evidence="1 2">
    <name type="scientific">Clathrus columnatus</name>
    <dbReference type="NCBI Taxonomy" id="1419009"/>
    <lineage>
        <taxon>Eukaryota</taxon>
        <taxon>Fungi</taxon>
        <taxon>Dikarya</taxon>
        <taxon>Basidiomycota</taxon>
        <taxon>Agaricomycotina</taxon>
        <taxon>Agaricomycetes</taxon>
        <taxon>Phallomycetidae</taxon>
        <taxon>Phallales</taxon>
        <taxon>Clathraceae</taxon>
        <taxon>Clathrus</taxon>
    </lineage>
</organism>
<dbReference type="EMBL" id="BPWL01000001">
    <property type="protein sequence ID" value="GJJ05950.1"/>
    <property type="molecule type" value="Genomic_DNA"/>
</dbReference>
<sequence>MSRVHIETTPNSLAANLSPDLLYFIARSAYSETFIECRPGSRGSFIGMTRVCRHWRYTLLSYPLLWTNIHIPQRSIGYLKDILTRSANCPLHVIINLECPSDIMARQFNVVFAHLSRIRSLIFRQQTYTYHEPILNYIFQYINKSAPMLEVFHFDLVTCVSHGWCHPDVKLRPGGHIAETLFADHTPNLREFHVSSMKIPRHMSILKTITRLSLKHVYGLSSPDHLLDILEAACSNLESLELVFEIDYSWIFPTETFARPTILLSSMRTLLLNVGPEVLTIILNHTDIPPTVSWTIDCGDLISRSLDMVPFTTLFKKLRKGAHINFTIEEKQIHVKFRDNLSDHYHNFFKLRVSSDRFLRRLQNILVNIGLSDVHSCELIIPQKTRLPGWLGKYEENYQGFFFLFDQIEKLSIACETSKQLQKFIRRLEPRMIGGHLTVPCPLLSDLKVGLVTITSGSLIQFVTARKEAGHVLTNLHVDYDNRVKDIIFKPELMELVQNVEFFGKNILVAATSHEFVAISHLERRISYTQETIKDHHQI</sequence>
<protein>
    <recommendedName>
        <fullName evidence="3">F-box domain-containing protein</fullName>
    </recommendedName>
</protein>
<dbReference type="Proteomes" id="UP001050691">
    <property type="component" value="Unassembled WGS sequence"/>
</dbReference>
<reference evidence="1" key="1">
    <citation type="submission" date="2021-10" db="EMBL/GenBank/DDBJ databases">
        <title>De novo Genome Assembly of Clathrus columnatus (Basidiomycota, Fungi) Using Illumina and Nanopore Sequence Data.</title>
        <authorList>
            <person name="Ogiso-Tanaka E."/>
            <person name="Itagaki H."/>
            <person name="Hosoya T."/>
            <person name="Hosaka K."/>
        </authorList>
    </citation>
    <scope>NUCLEOTIDE SEQUENCE</scope>
    <source>
        <strain evidence="1">MO-923</strain>
    </source>
</reference>